<gene>
    <name evidence="1" type="ORF">NITINOP_2421</name>
</gene>
<sequence length="394" mass="43536">MSRRILVIIPYDITIGFAFSRLIGVFFDACVQATGRSDDVHFAFSTVGAQHSAALPSGFSNLVEFNSRDYQTDDVQRLCAYIQRYGIEAAFIVDVAVEAGYLHDIRNTGIKTIIAYWGAPLSGINRGWKLLLKRLEVRYLRLAKPDHFIVESQAMRDTAIQGRGIPVSMTTIVPTGVDEAKFRPLSECQKHVYTKFDIPPHRSVVVFMGHLHKRKGVHILLQAADHIVKQLRRKDMHFLFLGNRPGEADAFDGIYDPLVTGPFITFGGYQADVPELLAGCRVGCVPTTGWDSFPLSPLEMQACGLPVVVSDCQGLPESVIDGVTGLVVPAGDVTALSSALQRIIDNNEMRRTMSAAAVERIRSSFTRSRQVDGICEVVRRVTGWREMSPVPSTV</sequence>
<dbReference type="SUPFAM" id="SSF53756">
    <property type="entry name" value="UDP-Glycosyltransferase/glycogen phosphorylase"/>
    <property type="match status" value="1"/>
</dbReference>
<dbReference type="CDD" id="cd03801">
    <property type="entry name" value="GT4_PimA-like"/>
    <property type="match status" value="1"/>
</dbReference>
<proteinExistence type="predicted"/>
<dbReference type="AlphaFoldDB" id="A0A0S4KSE7"/>
<dbReference type="STRING" id="1715989.NITINOP_2421"/>
<dbReference type="EMBL" id="LN885086">
    <property type="protein sequence ID" value="CUQ67393.1"/>
    <property type="molecule type" value="Genomic_DNA"/>
</dbReference>
<protein>
    <submittedName>
        <fullName evidence="1">Putative Glycosyltransferase</fullName>
    </submittedName>
</protein>
<evidence type="ECO:0000313" key="1">
    <source>
        <dbReference type="EMBL" id="CUQ67393.1"/>
    </source>
</evidence>
<keyword evidence="1" id="KW-0808">Transferase</keyword>
<evidence type="ECO:0000313" key="2">
    <source>
        <dbReference type="Proteomes" id="UP000066284"/>
    </source>
</evidence>
<keyword evidence="2" id="KW-1185">Reference proteome</keyword>
<dbReference type="GO" id="GO:0016757">
    <property type="term" value="F:glycosyltransferase activity"/>
    <property type="evidence" value="ECO:0007669"/>
    <property type="project" value="TreeGrafter"/>
</dbReference>
<dbReference type="PANTHER" id="PTHR12526">
    <property type="entry name" value="GLYCOSYLTRANSFERASE"/>
    <property type="match status" value="1"/>
</dbReference>
<dbReference type="Pfam" id="PF13692">
    <property type="entry name" value="Glyco_trans_1_4"/>
    <property type="match status" value="1"/>
</dbReference>
<organism evidence="1 2">
    <name type="scientific">Candidatus Nitrospira inopinata</name>
    <dbReference type="NCBI Taxonomy" id="1715989"/>
    <lineage>
        <taxon>Bacteria</taxon>
        <taxon>Pseudomonadati</taxon>
        <taxon>Nitrospirota</taxon>
        <taxon>Nitrospiria</taxon>
        <taxon>Nitrospirales</taxon>
        <taxon>Nitrospiraceae</taxon>
        <taxon>Nitrospira</taxon>
    </lineage>
</organism>
<name>A0A0S4KSE7_9BACT</name>
<reference evidence="2" key="1">
    <citation type="submission" date="2015-09" db="EMBL/GenBank/DDBJ databases">
        <authorList>
            <person name="Daims H."/>
        </authorList>
    </citation>
    <scope>NUCLEOTIDE SEQUENCE [LARGE SCALE GENOMIC DNA]</scope>
</reference>
<accession>A0A0S4KSE7</accession>
<dbReference type="Proteomes" id="UP000066284">
    <property type="component" value="Chromosome 1"/>
</dbReference>
<dbReference type="PANTHER" id="PTHR12526:SF636">
    <property type="entry name" value="BLL3647 PROTEIN"/>
    <property type="match status" value="1"/>
</dbReference>
<dbReference type="Gene3D" id="3.40.50.2000">
    <property type="entry name" value="Glycogen Phosphorylase B"/>
    <property type="match status" value="2"/>
</dbReference>
<dbReference type="KEGG" id="nio:NITINOP_2421"/>